<dbReference type="PROSITE" id="PS50106">
    <property type="entry name" value="PDZ"/>
    <property type="match status" value="1"/>
</dbReference>
<evidence type="ECO:0000256" key="1">
    <source>
        <dbReference type="SAM" id="MobiDB-lite"/>
    </source>
</evidence>
<dbReference type="InterPro" id="IPR036034">
    <property type="entry name" value="PDZ_sf"/>
</dbReference>
<dbReference type="InterPro" id="IPR001478">
    <property type="entry name" value="PDZ"/>
</dbReference>
<reference evidence="3 4" key="1">
    <citation type="journal article" date="2023" name="BMC Biol.">
        <title>The compact genome of the sponge Oopsacas minuta (Hexactinellida) is lacking key metazoan core genes.</title>
        <authorList>
            <person name="Santini S."/>
            <person name="Schenkelaars Q."/>
            <person name="Jourda C."/>
            <person name="Duchesne M."/>
            <person name="Belahbib H."/>
            <person name="Rocher C."/>
            <person name="Selva M."/>
            <person name="Riesgo A."/>
            <person name="Vervoort M."/>
            <person name="Leys S.P."/>
            <person name="Kodjabachian L."/>
            <person name="Le Bivic A."/>
            <person name="Borchiellini C."/>
            <person name="Claverie J.M."/>
            <person name="Renard E."/>
        </authorList>
    </citation>
    <scope>NUCLEOTIDE SEQUENCE [LARGE SCALE GENOMIC DNA]</scope>
    <source>
        <strain evidence="3">SPO-2</strain>
    </source>
</reference>
<evidence type="ECO:0000313" key="4">
    <source>
        <dbReference type="Proteomes" id="UP001165289"/>
    </source>
</evidence>
<dbReference type="AlphaFoldDB" id="A0AAV7KEK6"/>
<dbReference type="SMART" id="SM00228">
    <property type="entry name" value="PDZ"/>
    <property type="match status" value="1"/>
</dbReference>
<feature type="domain" description="PDZ" evidence="2">
    <location>
        <begin position="416"/>
        <end position="487"/>
    </location>
</feature>
<evidence type="ECO:0000313" key="3">
    <source>
        <dbReference type="EMBL" id="KAI6659777.1"/>
    </source>
</evidence>
<keyword evidence="4" id="KW-1185">Reference proteome</keyword>
<feature type="compositionally biased region" description="Polar residues" evidence="1">
    <location>
        <begin position="18"/>
        <end position="29"/>
    </location>
</feature>
<gene>
    <name evidence="3" type="ORF">LOD99_10666</name>
</gene>
<evidence type="ECO:0000259" key="2">
    <source>
        <dbReference type="PROSITE" id="PS50106"/>
    </source>
</evidence>
<protein>
    <submittedName>
        <fullName evidence="3">Multiple PDZ domain protein-like isoform X2</fullName>
    </submittedName>
</protein>
<sequence>MTQMQSRSDSDFEKVSTPIRSKTVSASRNRYTSQLLPRNSSTHPYLCDGWPILRKPCKLHLVRNQILTNSTSTQSFGRSPYIQDEELPELSIADRKKRLMESIPHFRRSVTPNDNFFDDKRVDSAVTQSVPQTNDSNDTQIEKYDNLPPILKTTLPNQNGNEESECVKRDQKQSTSGESKNVPMRPKLSLNRRCSEATLPLTFSLKKIIRRNKSIRKPRCRTYDLIPEADKYSSADTLNDSKDKIESDSPTRKLFMNTICKMPRHSLYFLPTSSDYDSNQTDSVTDLTYTENITHLESSQHYSSNNFPDRNLSPEFVPLLAHHEDIKSILSDSSFTEDSSYGDLKLINSGDTLSPNRDSDFDINQSENYSHTLNSQDRLNLSNSVEGITCGGDLVDSGCHFEQLANKYFSSQSVRKVILDLSQMKYVGLSLVGGADSPFGNLPVLVKEIMSGGAAERCDITRGDEIIGINSFSLEDKPLQFAVERLRYCSSRDREIILWVIPQADSS</sequence>
<dbReference type="Proteomes" id="UP001165289">
    <property type="component" value="Unassembled WGS sequence"/>
</dbReference>
<dbReference type="SUPFAM" id="SSF50156">
    <property type="entry name" value="PDZ domain-like"/>
    <property type="match status" value="1"/>
</dbReference>
<feature type="region of interest" description="Disordered" evidence="1">
    <location>
        <begin position="154"/>
        <end position="185"/>
    </location>
</feature>
<dbReference type="Pfam" id="PF00595">
    <property type="entry name" value="PDZ"/>
    <property type="match status" value="1"/>
</dbReference>
<organism evidence="3 4">
    <name type="scientific">Oopsacas minuta</name>
    <dbReference type="NCBI Taxonomy" id="111878"/>
    <lineage>
        <taxon>Eukaryota</taxon>
        <taxon>Metazoa</taxon>
        <taxon>Porifera</taxon>
        <taxon>Hexactinellida</taxon>
        <taxon>Hexasterophora</taxon>
        <taxon>Lyssacinosida</taxon>
        <taxon>Leucopsacidae</taxon>
        <taxon>Oopsacas</taxon>
    </lineage>
</organism>
<proteinExistence type="predicted"/>
<dbReference type="Gene3D" id="2.30.42.10">
    <property type="match status" value="1"/>
</dbReference>
<name>A0AAV7KEK6_9METZ</name>
<feature type="region of interest" description="Disordered" evidence="1">
    <location>
        <begin position="1"/>
        <end position="29"/>
    </location>
</feature>
<dbReference type="EMBL" id="JAKMXF010000050">
    <property type="protein sequence ID" value="KAI6659777.1"/>
    <property type="molecule type" value="Genomic_DNA"/>
</dbReference>
<accession>A0AAV7KEK6</accession>
<comment type="caution">
    <text evidence="3">The sequence shown here is derived from an EMBL/GenBank/DDBJ whole genome shotgun (WGS) entry which is preliminary data.</text>
</comment>